<feature type="compositionally biased region" description="Basic and acidic residues" evidence="1">
    <location>
        <begin position="560"/>
        <end position="576"/>
    </location>
</feature>
<feature type="compositionally biased region" description="Basic and acidic residues" evidence="1">
    <location>
        <begin position="285"/>
        <end position="297"/>
    </location>
</feature>
<accession>A0A9N8ELM4</accession>
<evidence type="ECO:0000256" key="1">
    <source>
        <dbReference type="SAM" id="MobiDB-lite"/>
    </source>
</evidence>
<name>A0A9N8ELM4_9STRA</name>
<evidence type="ECO:0000313" key="3">
    <source>
        <dbReference type="Proteomes" id="UP001153069"/>
    </source>
</evidence>
<protein>
    <submittedName>
        <fullName evidence="2">Uncharacterized protein</fullName>
    </submittedName>
</protein>
<feature type="region of interest" description="Disordered" evidence="1">
    <location>
        <begin position="520"/>
        <end position="645"/>
    </location>
</feature>
<sequence length="678" mass="76305">MNISLEPRPVLTNRGNDAEVRVSHRLSVPDVGLEQPASKLLSQGENLKNLVKRDYKQSKKKGKKIAFDASISKKKMTPPSPSRQESYEFELLRRPHDSLEDKAARDSFQPKRQYMSHQRRASLPTGSKDRRRSSISGESRLSQQLKQARKSFHSSMPNLDLKSALLDTSLTDFERKRKKQEKEEGALYAATRATERATRSWKRKTIVLGPLGLMLHDDDMDKETNKISKQQRRRSSLTALLERDANKINASLVQSNVHEEKEQAAAEDQSSENHVSSPATATATKEVEKPAVTREAEEATNSEKLPFVISPRAVNEQKLREVLKRQSAIAKQKSLQEEKRESEEEPGQDKQAEETDNMPPTKQQEGAPKDRSNDASVDDQSTISSESQRQEQLQLLKVALKKAAESQEPALMSLVDYEITKQSIAVNTKKSRRQSMPEISNKDDREAAEGADRAAGIHNDAAAPADGNSSPKKDRRAYMLRRASAPDFTTTVAALTQHGNNPEEALKEISTMPKHLLADIVTAPEVKRETMDSSEQQDSGKKKKTKKKKSSRRSSMPDLQDNKLSQDDREVPDKANRKAGKKKENRRSKMKSSRRSSMPDLSKVEKEDIYDWALAARQKENEDNGGEWKHIKSKDNAVRRPKEQKIQPLKMKDEIANAASCLPKLEALMPLTESSKVA</sequence>
<feature type="region of interest" description="Disordered" evidence="1">
    <location>
        <begin position="52"/>
        <end position="161"/>
    </location>
</feature>
<feature type="compositionally biased region" description="Basic and acidic residues" evidence="1">
    <location>
        <begin position="334"/>
        <end position="353"/>
    </location>
</feature>
<dbReference type="Proteomes" id="UP001153069">
    <property type="component" value="Unassembled WGS sequence"/>
</dbReference>
<feature type="compositionally biased region" description="Basic residues" evidence="1">
    <location>
        <begin position="541"/>
        <end position="552"/>
    </location>
</feature>
<feature type="compositionally biased region" description="Polar residues" evidence="1">
    <location>
        <begin position="134"/>
        <end position="146"/>
    </location>
</feature>
<feature type="compositionally biased region" description="Polar residues" evidence="1">
    <location>
        <begin position="374"/>
        <end position="383"/>
    </location>
</feature>
<evidence type="ECO:0000313" key="2">
    <source>
        <dbReference type="EMBL" id="CAB9520790.1"/>
    </source>
</evidence>
<dbReference type="AlphaFoldDB" id="A0A9N8ELM4"/>
<feature type="compositionally biased region" description="Basic and acidic residues" evidence="1">
    <location>
        <begin position="617"/>
        <end position="645"/>
    </location>
</feature>
<feature type="region of interest" description="Disordered" evidence="1">
    <location>
        <begin position="256"/>
        <end position="314"/>
    </location>
</feature>
<feature type="region of interest" description="Disordered" evidence="1">
    <location>
        <begin position="328"/>
        <end position="389"/>
    </location>
</feature>
<feature type="region of interest" description="Disordered" evidence="1">
    <location>
        <begin position="422"/>
        <end position="480"/>
    </location>
</feature>
<feature type="compositionally biased region" description="Basic residues" evidence="1">
    <location>
        <begin position="577"/>
        <end position="594"/>
    </location>
</feature>
<dbReference type="EMBL" id="CAICTM010001133">
    <property type="protein sequence ID" value="CAB9520790.1"/>
    <property type="molecule type" value="Genomic_DNA"/>
</dbReference>
<comment type="caution">
    <text evidence="2">The sequence shown here is derived from an EMBL/GenBank/DDBJ whole genome shotgun (WGS) entry which is preliminary data.</text>
</comment>
<gene>
    <name evidence="2" type="ORF">SEMRO_1135_G245010.1</name>
</gene>
<keyword evidence="3" id="KW-1185">Reference proteome</keyword>
<organism evidence="2 3">
    <name type="scientific">Seminavis robusta</name>
    <dbReference type="NCBI Taxonomy" id="568900"/>
    <lineage>
        <taxon>Eukaryota</taxon>
        <taxon>Sar</taxon>
        <taxon>Stramenopiles</taxon>
        <taxon>Ochrophyta</taxon>
        <taxon>Bacillariophyta</taxon>
        <taxon>Bacillariophyceae</taxon>
        <taxon>Bacillariophycidae</taxon>
        <taxon>Naviculales</taxon>
        <taxon>Naviculaceae</taxon>
        <taxon>Seminavis</taxon>
    </lineage>
</organism>
<feature type="compositionally biased region" description="Basic and acidic residues" evidence="1">
    <location>
        <begin position="90"/>
        <end position="109"/>
    </location>
</feature>
<feature type="compositionally biased region" description="Basic and acidic residues" evidence="1">
    <location>
        <begin position="440"/>
        <end position="452"/>
    </location>
</feature>
<proteinExistence type="predicted"/>
<reference evidence="2" key="1">
    <citation type="submission" date="2020-06" db="EMBL/GenBank/DDBJ databases">
        <authorList>
            <consortium name="Plant Systems Biology data submission"/>
        </authorList>
    </citation>
    <scope>NUCLEOTIDE SEQUENCE</scope>
    <source>
        <strain evidence="2">D6</strain>
    </source>
</reference>
<feature type="compositionally biased region" description="Polar residues" evidence="1">
    <location>
        <begin position="272"/>
        <end position="283"/>
    </location>
</feature>